<dbReference type="NCBIfam" id="TIGR01451">
    <property type="entry name" value="B_ant_repeat"/>
    <property type="match status" value="1"/>
</dbReference>
<feature type="region of interest" description="Disordered" evidence="4">
    <location>
        <begin position="283"/>
        <end position="310"/>
    </location>
</feature>
<feature type="compositionally biased region" description="Low complexity" evidence="4">
    <location>
        <begin position="417"/>
        <end position="428"/>
    </location>
</feature>
<feature type="non-terminal residue" evidence="6">
    <location>
        <position position="1"/>
    </location>
</feature>
<dbReference type="InterPro" id="IPR013783">
    <property type="entry name" value="Ig-like_fold"/>
</dbReference>
<dbReference type="InterPro" id="IPR047589">
    <property type="entry name" value="DUF11_rpt"/>
</dbReference>
<dbReference type="Gene3D" id="2.60.40.10">
    <property type="entry name" value="Immunoglobulins"/>
    <property type="match status" value="1"/>
</dbReference>
<feature type="compositionally biased region" description="Basic residues" evidence="4">
    <location>
        <begin position="347"/>
        <end position="356"/>
    </location>
</feature>
<reference evidence="6 7" key="1">
    <citation type="journal article" date="2019" name="Nat. Microbiol.">
        <title>Mediterranean grassland soil C-N compound turnover is dependent on rainfall and depth, and is mediated by genomically divergent microorganisms.</title>
        <authorList>
            <person name="Diamond S."/>
            <person name="Andeer P.F."/>
            <person name="Li Z."/>
            <person name="Crits-Christoph A."/>
            <person name="Burstein D."/>
            <person name="Anantharaman K."/>
            <person name="Lane K.R."/>
            <person name="Thomas B.C."/>
            <person name="Pan C."/>
            <person name="Northen T.R."/>
            <person name="Banfield J.F."/>
        </authorList>
    </citation>
    <scope>NUCLEOTIDE SEQUENCE [LARGE SCALE GENOMIC DNA]</scope>
    <source>
        <strain evidence="6">WS_5</strain>
    </source>
</reference>
<gene>
    <name evidence="6" type="ORF">E6K75_10180</name>
</gene>
<dbReference type="AlphaFoldDB" id="A0A538STM6"/>
<feature type="region of interest" description="Disordered" evidence="4">
    <location>
        <begin position="417"/>
        <end position="463"/>
    </location>
</feature>
<proteinExistence type="predicted"/>
<dbReference type="Proteomes" id="UP000320913">
    <property type="component" value="Unassembled WGS sequence"/>
</dbReference>
<organism evidence="6 7">
    <name type="scientific">Eiseniibacteriota bacterium</name>
    <dbReference type="NCBI Taxonomy" id="2212470"/>
    <lineage>
        <taxon>Bacteria</taxon>
        <taxon>Candidatus Eiseniibacteriota</taxon>
    </lineage>
</organism>
<dbReference type="GO" id="GO:0005576">
    <property type="term" value="C:extracellular region"/>
    <property type="evidence" value="ECO:0007669"/>
    <property type="project" value="UniProtKB-SubCell"/>
</dbReference>
<keyword evidence="3" id="KW-0732">Signal</keyword>
<feature type="domain" description="SD-repeat containing protein B" evidence="5">
    <location>
        <begin position="148"/>
        <end position="203"/>
    </location>
</feature>
<comment type="caution">
    <text evidence="6">The sequence shown here is derived from an EMBL/GenBank/DDBJ whole genome shotgun (WGS) entry which is preliminary data.</text>
</comment>
<sequence length="463" mass="48956">LRLTADRDPVESGQPVRYTLEIRNRTSINLANFVVQNELPPRFGYLPGSSTRDGRAIADPTGSRFQQFSLDTLAAFTDLNGDGQAGPGEPGYLVLSWVLVPGASATPGAYLDAAVAFAGCSMCGASDRAEATVHVAEDAFLARGTIVGRVFEDSNRDGLQGRDERGLPGATVILDDGTSVSTDADGRFHVPDLDPGPHVVKLDLERLGLPAIATTETSPIAYVSPGLLSTLRFGVSFQRDSVEIGRPAVSGLAIVTDEIDRSASVAGNVRRLRARGERHVLPSRLGSRRPRSPGRGALVDEGTGSAAASVPLGRDRVGVVEARGGQRLRVSAAGHLRGRPGNPRPPPRLRCRSRHLDRHDHDRGLLRGRPRRAHPAGAAGPGGVGEGAPAFSIGTGRRGGAYRLDRLRGRECCSFAGSRGSGRPVPGRARADSPLEAGRACLRANASRREQRDARGPRAQPAR</sequence>
<evidence type="ECO:0000256" key="4">
    <source>
        <dbReference type="SAM" id="MobiDB-lite"/>
    </source>
</evidence>
<dbReference type="InterPro" id="IPR033764">
    <property type="entry name" value="Sdr_B"/>
</dbReference>
<evidence type="ECO:0000259" key="5">
    <source>
        <dbReference type="Pfam" id="PF17210"/>
    </source>
</evidence>
<evidence type="ECO:0000313" key="7">
    <source>
        <dbReference type="Proteomes" id="UP000320913"/>
    </source>
</evidence>
<evidence type="ECO:0000256" key="3">
    <source>
        <dbReference type="ARBA" id="ARBA00022729"/>
    </source>
</evidence>
<dbReference type="EMBL" id="VBOV01000294">
    <property type="protein sequence ID" value="TMQ54737.1"/>
    <property type="molecule type" value="Genomic_DNA"/>
</dbReference>
<dbReference type="Pfam" id="PF17210">
    <property type="entry name" value="SdrD_B"/>
    <property type="match status" value="1"/>
</dbReference>
<comment type="subcellular location">
    <subcellularLocation>
        <location evidence="1">Secreted</location>
    </subcellularLocation>
</comment>
<dbReference type="SUPFAM" id="SSF117074">
    <property type="entry name" value="Hypothetical protein PA1324"/>
    <property type="match status" value="1"/>
</dbReference>
<evidence type="ECO:0000313" key="6">
    <source>
        <dbReference type="EMBL" id="TMQ54737.1"/>
    </source>
</evidence>
<name>A0A538STM6_UNCEI</name>
<feature type="region of interest" description="Disordered" evidence="4">
    <location>
        <begin position="326"/>
        <end position="391"/>
    </location>
</feature>
<keyword evidence="2" id="KW-0964">Secreted</keyword>
<protein>
    <recommendedName>
        <fullName evidence="5">SD-repeat containing protein B domain-containing protein</fullName>
    </recommendedName>
</protein>
<evidence type="ECO:0000256" key="2">
    <source>
        <dbReference type="ARBA" id="ARBA00022525"/>
    </source>
</evidence>
<evidence type="ECO:0000256" key="1">
    <source>
        <dbReference type="ARBA" id="ARBA00004613"/>
    </source>
</evidence>
<accession>A0A538STM6</accession>
<feature type="compositionally biased region" description="Basic and acidic residues" evidence="4">
    <location>
        <begin position="447"/>
        <end position="456"/>
    </location>
</feature>